<keyword evidence="6 10" id="KW-1133">Transmembrane helix</keyword>
<gene>
    <name evidence="11" type="primary">GPROR27</name>
    <name evidence="11" type="ORF">AaeL_AAEL010418</name>
</gene>
<comment type="caution">
    <text evidence="10">Lacks conserved residue(s) required for the propagation of feature annotation.</text>
</comment>
<dbReference type="OrthoDB" id="7731527at2759"/>
<comment type="subcellular location">
    <subcellularLocation>
        <location evidence="1 10">Cell membrane</location>
        <topology evidence="1 10">Multi-pass membrane protein</topology>
    </subcellularLocation>
</comment>
<keyword evidence="4 10" id="KW-0812">Transmembrane</keyword>
<evidence type="ECO:0000256" key="8">
    <source>
        <dbReference type="ARBA" id="ARBA00023170"/>
    </source>
</evidence>
<evidence type="ECO:0000256" key="4">
    <source>
        <dbReference type="ARBA" id="ARBA00022692"/>
    </source>
</evidence>
<keyword evidence="3 10" id="KW-0716">Sensory transduction</keyword>
<evidence type="ECO:0000256" key="10">
    <source>
        <dbReference type="RuleBase" id="RU351113"/>
    </source>
</evidence>
<feature type="transmembrane region" description="Helical" evidence="10">
    <location>
        <begin position="295"/>
        <end position="314"/>
    </location>
</feature>
<reference evidence="11" key="2">
    <citation type="journal article" date="2007" name="Science">
        <title>Genome sequence of Aedes aegypti, a major arbovirus vector.</title>
        <authorList>
            <person name="Nene V."/>
            <person name="Wortman J.R."/>
            <person name="Lawson D."/>
            <person name="Haas B."/>
            <person name="Kodira C."/>
            <person name="Tu Z.J."/>
            <person name="Loftus B."/>
            <person name="Xi Z."/>
            <person name="Megy K."/>
            <person name="Grabherr M."/>
            <person name="Ren Q."/>
            <person name="Zdobnov E.M."/>
            <person name="Lobo N.F."/>
            <person name="Campbell K.S."/>
            <person name="Brown S.E."/>
            <person name="Bonaldo M.F."/>
            <person name="Zhu J."/>
            <person name="Sinkins S.P."/>
            <person name="Hogenkamp D.G."/>
            <person name="Amedeo P."/>
            <person name="Arensburger P."/>
            <person name="Atkinson P.W."/>
            <person name="Bidwell S."/>
            <person name="Biedler J."/>
            <person name="Birney E."/>
            <person name="Bruggner R.V."/>
            <person name="Costas J."/>
            <person name="Coy M.R."/>
            <person name="Crabtree J."/>
            <person name="Crawford M."/>
            <person name="Debruyn B."/>
            <person name="Decaprio D."/>
            <person name="Eiglmeier K."/>
            <person name="Eisenstadt E."/>
            <person name="El-Dorry H."/>
            <person name="Gelbart W.M."/>
            <person name="Gomes S.L."/>
            <person name="Hammond M."/>
            <person name="Hannick L.I."/>
            <person name="Hogan J.R."/>
            <person name="Holmes M.H."/>
            <person name="Jaffe D."/>
            <person name="Johnston J.S."/>
            <person name="Kennedy R.C."/>
            <person name="Koo H."/>
            <person name="Kravitz S."/>
            <person name="Kriventseva E.V."/>
            <person name="Kulp D."/>
            <person name="Labutti K."/>
            <person name="Lee E."/>
            <person name="Li S."/>
            <person name="Lovin D.D."/>
            <person name="Mao C."/>
            <person name="Mauceli E."/>
            <person name="Menck C.F."/>
            <person name="Miller J.R."/>
            <person name="Montgomery P."/>
            <person name="Mori A."/>
            <person name="Nascimento A.L."/>
            <person name="Naveira H.F."/>
            <person name="Nusbaum C."/>
            <person name="O'leary S."/>
            <person name="Orvis J."/>
            <person name="Pertea M."/>
            <person name="Quesneville H."/>
            <person name="Reidenbach K.R."/>
            <person name="Rogers Y.H."/>
            <person name="Roth C.W."/>
            <person name="Schneider J.R."/>
            <person name="Schatz M."/>
            <person name="Shumway M."/>
            <person name="Stanke M."/>
            <person name="Stinson E.O."/>
            <person name="Tubio J.M."/>
            <person name="Vanzee J.P."/>
            <person name="Verjovski-Almeida S."/>
            <person name="Werner D."/>
            <person name="White O."/>
            <person name="Wyder S."/>
            <person name="Zeng Q."/>
            <person name="Zhao Q."/>
            <person name="Zhao Y."/>
            <person name="Hill C.A."/>
            <person name="Raikhel A.S."/>
            <person name="Soares M.B."/>
            <person name="Knudson D.L."/>
            <person name="Lee N.H."/>
            <person name="Galagan J."/>
            <person name="Salzberg S.L."/>
            <person name="Paulsen I.T."/>
            <person name="Dimopoulos G."/>
            <person name="Collins F.H."/>
            <person name="Birren B."/>
            <person name="Fraser-Liggett C.M."/>
            <person name="Severson D.W."/>
        </authorList>
    </citation>
    <scope>NUCLEOTIDE SEQUENCE [LARGE SCALE GENOMIC DNA]</scope>
    <source>
        <strain evidence="11">Liverpool</strain>
    </source>
</reference>
<dbReference type="HOGENOM" id="CLU_040214_0_1_1"/>
<dbReference type="Pfam" id="PF02949">
    <property type="entry name" value="7tm_6"/>
    <property type="match status" value="1"/>
</dbReference>
<reference evidence="11" key="3">
    <citation type="submission" date="2012-09" db="EMBL/GenBank/DDBJ databases">
        <authorList>
            <consortium name="VectorBase"/>
        </authorList>
    </citation>
    <scope>NUCLEOTIDE SEQUENCE</scope>
    <source>
        <strain evidence="11">Liverpool</strain>
    </source>
</reference>
<evidence type="ECO:0000313" key="11">
    <source>
        <dbReference type="EMBL" id="EAT37620.2"/>
    </source>
</evidence>
<evidence type="ECO:0000256" key="5">
    <source>
        <dbReference type="ARBA" id="ARBA00022725"/>
    </source>
</evidence>
<accession>A0A1S4FQ75</accession>
<organism evidence="11 12">
    <name type="scientific">Aedes aegypti</name>
    <name type="common">Yellowfever mosquito</name>
    <name type="synonym">Culex aegypti</name>
    <dbReference type="NCBI Taxonomy" id="7159"/>
    <lineage>
        <taxon>Eukaryota</taxon>
        <taxon>Metazoa</taxon>
        <taxon>Ecdysozoa</taxon>
        <taxon>Arthropoda</taxon>
        <taxon>Hexapoda</taxon>
        <taxon>Insecta</taxon>
        <taxon>Pterygota</taxon>
        <taxon>Neoptera</taxon>
        <taxon>Endopterygota</taxon>
        <taxon>Diptera</taxon>
        <taxon>Nematocera</taxon>
        <taxon>Culicoidea</taxon>
        <taxon>Culicidae</taxon>
        <taxon>Culicinae</taxon>
        <taxon>Aedini</taxon>
        <taxon>Aedes</taxon>
        <taxon>Stegomyia</taxon>
    </lineage>
</organism>
<dbReference type="GO" id="GO:0005886">
    <property type="term" value="C:plasma membrane"/>
    <property type="evidence" value="ECO:0007669"/>
    <property type="project" value="UniProtKB-SubCell"/>
</dbReference>
<dbReference type="GO" id="GO:0004984">
    <property type="term" value="F:olfactory receptor activity"/>
    <property type="evidence" value="ECO:0007669"/>
    <property type="project" value="InterPro"/>
</dbReference>
<name>A0A1S4FQ75_AEDAE</name>
<protein>
    <recommendedName>
        <fullName evidence="10">Odorant receptor</fullName>
    </recommendedName>
</protein>
<keyword evidence="8 10" id="KW-0675">Receptor</keyword>
<dbReference type="KEGG" id="aag:5573331"/>
<dbReference type="AlphaFoldDB" id="A0A1S4FQ75"/>
<evidence type="ECO:0000256" key="7">
    <source>
        <dbReference type="ARBA" id="ARBA00023136"/>
    </source>
</evidence>
<dbReference type="EMBL" id="CH477661">
    <property type="protein sequence ID" value="EAT37620.2"/>
    <property type="molecule type" value="Genomic_DNA"/>
</dbReference>
<feature type="transmembrane region" description="Helical" evidence="10">
    <location>
        <begin position="188"/>
        <end position="212"/>
    </location>
</feature>
<feature type="transmembrane region" description="Helical" evidence="10">
    <location>
        <begin position="129"/>
        <end position="151"/>
    </location>
</feature>
<evidence type="ECO:0000256" key="6">
    <source>
        <dbReference type="ARBA" id="ARBA00022989"/>
    </source>
</evidence>
<dbReference type="Proteomes" id="UP000682892">
    <property type="component" value="Unassembled WGS sequence"/>
</dbReference>
<dbReference type="SMR" id="A0A1S4FQ75"/>
<comment type="similarity">
    <text evidence="10">Belongs to the insect chemoreceptor superfamily. Heteromeric odorant receptor channel (TC 1.A.69) family.</text>
</comment>
<dbReference type="PANTHER" id="PTHR21137">
    <property type="entry name" value="ODORANT RECEPTOR"/>
    <property type="match status" value="1"/>
</dbReference>
<dbReference type="CTD" id="5573331"/>
<evidence type="ECO:0000313" key="12">
    <source>
        <dbReference type="Proteomes" id="UP000682892"/>
    </source>
</evidence>
<dbReference type="GO" id="GO:0005549">
    <property type="term" value="F:odorant binding"/>
    <property type="evidence" value="ECO:0007669"/>
    <property type="project" value="InterPro"/>
</dbReference>
<sequence>MPPSSFSIMSANVRLCRAVGLWYDLTHWRFTWQPIFVILSQVFWFMIPTVAFMIQREKIFAVQLKPILEIVEIGMIVFRTTAHWYGRRSLTNCFDDLHKAFEQFSVSAHEDIRRTLRHLQRSASYLVKIYVFVVLFQALSYGPLATFITIVRYCRSDETLVLTSPVLEADYVFFDHLSSFSAWLPSSLISVSVQFMMVISITASECLLWNLLHHVSCLFRIVRYEISRLDGSSDRKTFRKQFVEIISAHNTAYRCARRLESILSPVVGMLYCSCIFQTCYVLFVTSVVDDPMLMASMIFILQYTTFLIFSFSMLGTELMGESALVSEAIYTSTRWYEWSVDKRRLVLFVQMRADRITGITASKFFYLTRPTFGTAMKTAFSFFTIIRSLFEN</sequence>
<evidence type="ECO:0000256" key="1">
    <source>
        <dbReference type="ARBA" id="ARBA00004651"/>
    </source>
</evidence>
<dbReference type="GO" id="GO:0007165">
    <property type="term" value="P:signal transduction"/>
    <property type="evidence" value="ECO:0007669"/>
    <property type="project" value="UniProtKB-KW"/>
</dbReference>
<dbReference type="PANTHER" id="PTHR21137:SF35">
    <property type="entry name" value="ODORANT RECEPTOR 19A-RELATED"/>
    <property type="match status" value="1"/>
</dbReference>
<keyword evidence="2" id="KW-1003">Cell membrane</keyword>
<feature type="transmembrane region" description="Helical" evidence="10">
    <location>
        <begin position="262"/>
        <end position="283"/>
    </location>
</feature>
<keyword evidence="9 10" id="KW-0807">Transducer</keyword>
<dbReference type="GeneID" id="5573331"/>
<keyword evidence="7 10" id="KW-0472">Membrane</keyword>
<evidence type="ECO:0000256" key="2">
    <source>
        <dbReference type="ARBA" id="ARBA00022475"/>
    </source>
</evidence>
<evidence type="ECO:0000256" key="3">
    <source>
        <dbReference type="ARBA" id="ARBA00022606"/>
    </source>
</evidence>
<proteinExistence type="inferred from homology"/>
<keyword evidence="5 10" id="KW-0552">Olfaction</keyword>
<reference evidence="11" key="1">
    <citation type="submission" date="2005-10" db="EMBL/GenBank/DDBJ databases">
        <authorList>
            <person name="Loftus B.J."/>
            <person name="Nene V.M."/>
            <person name="Hannick L.I."/>
            <person name="Bidwell S."/>
            <person name="Haas B."/>
            <person name="Amedeo P."/>
            <person name="Orvis J."/>
            <person name="Wortman J.R."/>
            <person name="White O.R."/>
            <person name="Salzberg S."/>
            <person name="Shumway M."/>
            <person name="Koo H."/>
            <person name="Zhao Y."/>
            <person name="Holmes M."/>
            <person name="Miller J."/>
            <person name="Schatz M."/>
            <person name="Pop M."/>
            <person name="Pai G."/>
            <person name="Utterback T."/>
            <person name="Rogers Y.-H."/>
            <person name="Kravitz S."/>
            <person name="Fraser C.M."/>
        </authorList>
    </citation>
    <scope>NUCLEOTIDE SEQUENCE</scope>
    <source>
        <strain evidence="11">Liverpool</strain>
    </source>
</reference>
<evidence type="ECO:0000256" key="9">
    <source>
        <dbReference type="ARBA" id="ARBA00023224"/>
    </source>
</evidence>
<dbReference type="InterPro" id="IPR004117">
    <property type="entry name" value="7tm6_olfct_rcpt"/>
</dbReference>
<feature type="transmembrane region" description="Helical" evidence="10">
    <location>
        <begin position="32"/>
        <end position="54"/>
    </location>
</feature>